<organism evidence="1 2">
    <name type="scientific">Lottia gigantea</name>
    <name type="common">Giant owl limpet</name>
    <dbReference type="NCBI Taxonomy" id="225164"/>
    <lineage>
        <taxon>Eukaryota</taxon>
        <taxon>Metazoa</taxon>
        <taxon>Spiralia</taxon>
        <taxon>Lophotrochozoa</taxon>
        <taxon>Mollusca</taxon>
        <taxon>Gastropoda</taxon>
        <taxon>Patellogastropoda</taxon>
        <taxon>Lottioidea</taxon>
        <taxon>Lottiidae</taxon>
        <taxon>Lottia</taxon>
    </lineage>
</organism>
<dbReference type="GeneID" id="20237684"/>
<evidence type="ECO:0000313" key="1">
    <source>
        <dbReference type="EMBL" id="ESP00108.1"/>
    </source>
</evidence>
<evidence type="ECO:0000313" key="2">
    <source>
        <dbReference type="Proteomes" id="UP000030746"/>
    </source>
</evidence>
<dbReference type="KEGG" id="lgi:LOTGIDRAFT_158337"/>
<dbReference type="HOGENOM" id="CLU_907003_0_0_1"/>
<dbReference type="RefSeq" id="XP_009049299.1">
    <property type="nucleotide sequence ID" value="XM_009051051.1"/>
</dbReference>
<protein>
    <submittedName>
        <fullName evidence="1">Uncharacterized protein</fullName>
    </submittedName>
</protein>
<reference evidence="1 2" key="1">
    <citation type="journal article" date="2013" name="Nature">
        <title>Insights into bilaterian evolution from three spiralian genomes.</title>
        <authorList>
            <person name="Simakov O."/>
            <person name="Marletaz F."/>
            <person name="Cho S.J."/>
            <person name="Edsinger-Gonzales E."/>
            <person name="Havlak P."/>
            <person name="Hellsten U."/>
            <person name="Kuo D.H."/>
            <person name="Larsson T."/>
            <person name="Lv J."/>
            <person name="Arendt D."/>
            <person name="Savage R."/>
            <person name="Osoegawa K."/>
            <person name="de Jong P."/>
            <person name="Grimwood J."/>
            <person name="Chapman J.A."/>
            <person name="Shapiro H."/>
            <person name="Aerts A."/>
            <person name="Otillar R.P."/>
            <person name="Terry A.Y."/>
            <person name="Boore J.L."/>
            <person name="Grigoriev I.V."/>
            <person name="Lindberg D.R."/>
            <person name="Seaver E.C."/>
            <person name="Weisblat D.A."/>
            <person name="Putnam N.H."/>
            <person name="Rokhsar D.S."/>
        </authorList>
    </citation>
    <scope>NUCLEOTIDE SEQUENCE [LARGE SCALE GENOMIC DNA]</scope>
</reference>
<name>V4AS67_LOTGI</name>
<dbReference type="Proteomes" id="UP000030746">
    <property type="component" value="Unassembled WGS sequence"/>
</dbReference>
<gene>
    <name evidence="1" type="ORF">LOTGIDRAFT_158337</name>
</gene>
<dbReference type="EMBL" id="KB200869">
    <property type="protein sequence ID" value="ESP00108.1"/>
    <property type="molecule type" value="Genomic_DNA"/>
</dbReference>
<accession>V4AS67</accession>
<sequence>MAVYYDWGITLLQMTPTNYDEVMEKFNHILEHDRSPFNRYRCYEQYGMCKIRMNESQDFDQTSREKYRNDAVEMFRRAIRCWAYCQKIKISKHFDDAEANCTSLKSIREIILGEDSEHRTKPKKDMASLYYLVKKYGFSLSLYQEVHDELKRTSYTDTDNEVIQGIINNHIQLQQFTGVLDLLALLLCSKEGLKCLEFKTEVLTQMMHHSIDTNDYNLAESVFNFEKDPNEECDSDVAIIFNEYDQVTKKTGATLQNWLCDFSKSGLKMIKSSETAANLPGIQEQIKLIQLSSMKEWFLIFFRIPIL</sequence>
<dbReference type="OrthoDB" id="6137897at2759"/>
<proteinExistence type="predicted"/>
<dbReference type="CTD" id="20237684"/>
<keyword evidence="2" id="KW-1185">Reference proteome</keyword>
<dbReference type="AlphaFoldDB" id="V4AS67"/>